<evidence type="ECO:0000313" key="19">
    <source>
        <dbReference type="Ensembl" id="ENSSSCP00025010325.1"/>
    </source>
</evidence>
<dbReference type="Pfam" id="PF00069">
    <property type="entry name" value="Pkinase"/>
    <property type="match status" value="1"/>
</dbReference>
<dbReference type="FunFam" id="1.10.510.10:FF:000081">
    <property type="entry name" value="STE20-like serine/threonine-protein kinase"/>
    <property type="match status" value="1"/>
</dbReference>
<comment type="catalytic activity">
    <reaction evidence="14">
        <text>L-seryl-[protein] + ATP = O-phospho-L-seryl-[protein] + ADP + H(+)</text>
        <dbReference type="Rhea" id="RHEA:17989"/>
        <dbReference type="Rhea" id="RHEA-COMP:9863"/>
        <dbReference type="Rhea" id="RHEA-COMP:11604"/>
        <dbReference type="ChEBI" id="CHEBI:15378"/>
        <dbReference type="ChEBI" id="CHEBI:29999"/>
        <dbReference type="ChEBI" id="CHEBI:30616"/>
        <dbReference type="ChEBI" id="CHEBI:83421"/>
        <dbReference type="ChEBI" id="CHEBI:456216"/>
        <dbReference type="EC" id="2.7.11.1"/>
    </reaction>
</comment>
<dbReference type="SMART" id="SM00220">
    <property type="entry name" value="S_TKc"/>
    <property type="match status" value="1"/>
</dbReference>
<keyword evidence="8 15" id="KW-0547">Nucleotide-binding</keyword>
<sequence length="930" mass="106890">MAFANFRRILRLSTFEKRKSREYEHVRRDLDPNEVWEIVGELGDGAFGKVYKAKNKETGALAAAKVIETKSEEELEDYIVEIEILATCDHPYIVKLLGAYYYDGKLWIMIEFCPGGAVDAIMLELDRGLTEPQIQVVCRQMLEALMFLHSKKIIHRDLKAGNVLMTLEGDIRLADFGVSAKNLKTLQKRDSFIGTPYWMAPEVVMCETMKDTPYDYKADIWSLGITLIEMAQIEPPHHELNPMRVLLKIAKSDPPTLLTPSKWSVEFRDFLKTALDKNPETRPSAAQLLEHPFVSSVTSNKALRELVAEAKAEVMEEIEDGRDEAEEEDAVEAASPLGNHTRNSSEVSQLSLNADKPLKESSLTALPPSQPQDSVNGPSQPSASGDKSLQITSPPEVVPGNENGLAVPVPLRKARPVSMDARIQVSEEKPATDQGGDLSPAASRSQKASQSRPNSSALETLGGEKLANGSLELPAQAAPGPSKRDSDCGSLSTSESMDYSGASLSADLSLNRETGSLSIKDSKLHNKTLKRTRKFVVDGVEVSITTSKIISEDEKKDEEMRFLRRQELRELRLLQKEEHRNQTQLSNKHELQLEQMHKRFEQEINAKKKFFDTELENLERQQKQQVEKMEQDHAVRRREEAKRIRLEQERDYAKFQEQLKLMKKEVKNEVEKLPRQQRKENMKQKMEEHAQKKQLLDRDFLAKQKEDLELAMKRITADNRREICDKERECLTRKQELLRDREAALWEMEEHHLQERHQLVKQQLKDQYFLQRHELVRKHEKEREQMQRYNQRMMEQLKVRQQQEKARLPKIQRSEGKTRMAMYKKSLHINGAGSAAEQREKIKQFSQQEEKRQKSERLQQQQKHENQMRDMVAQCESNMSELQQLQVLPPALPASVSPRHSAIWGPRPYKQGKSLIRQAQDGMVEFCCSL</sequence>
<dbReference type="InterPro" id="IPR022165">
    <property type="entry name" value="PKK"/>
</dbReference>
<evidence type="ECO:0000256" key="13">
    <source>
        <dbReference type="ARBA" id="ARBA00047899"/>
    </source>
</evidence>
<evidence type="ECO:0000256" key="1">
    <source>
        <dbReference type="ARBA" id="ARBA00004202"/>
    </source>
</evidence>
<evidence type="ECO:0000256" key="6">
    <source>
        <dbReference type="ARBA" id="ARBA00022553"/>
    </source>
</evidence>
<proteinExistence type="inferred from homology"/>
<dbReference type="Proteomes" id="UP000694727">
    <property type="component" value="Unplaced"/>
</dbReference>
<keyword evidence="16" id="KW-0175">Coiled coil</keyword>
<dbReference type="GO" id="GO:0005886">
    <property type="term" value="C:plasma membrane"/>
    <property type="evidence" value="ECO:0007669"/>
    <property type="project" value="UniProtKB-SubCell"/>
</dbReference>
<dbReference type="GO" id="GO:0004674">
    <property type="term" value="F:protein serine/threonine kinase activity"/>
    <property type="evidence" value="ECO:0007669"/>
    <property type="project" value="UniProtKB-KW"/>
</dbReference>
<evidence type="ECO:0000256" key="2">
    <source>
        <dbReference type="ARBA" id="ARBA00008874"/>
    </source>
</evidence>
<dbReference type="EC" id="2.7.11.1" evidence="3"/>
<keyword evidence="12" id="KW-0131">Cell cycle</keyword>
<evidence type="ECO:0000256" key="16">
    <source>
        <dbReference type="SAM" id="Coils"/>
    </source>
</evidence>
<dbReference type="InterPro" id="IPR008271">
    <property type="entry name" value="Ser/Thr_kinase_AS"/>
</dbReference>
<dbReference type="GO" id="GO:0005524">
    <property type="term" value="F:ATP binding"/>
    <property type="evidence" value="ECO:0007669"/>
    <property type="project" value="UniProtKB-UniRule"/>
</dbReference>
<evidence type="ECO:0000256" key="15">
    <source>
        <dbReference type="PROSITE-ProRule" id="PRU10141"/>
    </source>
</evidence>
<organism evidence="19 20">
    <name type="scientific">Sus scrofa</name>
    <name type="common">Pig</name>
    <dbReference type="NCBI Taxonomy" id="9823"/>
    <lineage>
        <taxon>Eukaryota</taxon>
        <taxon>Metazoa</taxon>
        <taxon>Chordata</taxon>
        <taxon>Craniata</taxon>
        <taxon>Vertebrata</taxon>
        <taxon>Euteleostomi</taxon>
        <taxon>Mammalia</taxon>
        <taxon>Eutheria</taxon>
        <taxon>Laurasiatheria</taxon>
        <taxon>Artiodactyla</taxon>
        <taxon>Suina</taxon>
        <taxon>Suidae</taxon>
        <taxon>Sus</taxon>
    </lineage>
</organism>
<feature type="binding site" evidence="15">
    <location>
        <position position="65"/>
    </location>
    <ligand>
        <name>ATP</name>
        <dbReference type="ChEBI" id="CHEBI:30616"/>
    </ligand>
</feature>
<dbReference type="AlphaFoldDB" id="A0A8D0R3F9"/>
<keyword evidence="5" id="KW-0723">Serine/threonine-protein kinase</keyword>
<feature type="coiled-coil region" evidence="16">
    <location>
        <begin position="772"/>
        <end position="806"/>
    </location>
</feature>
<evidence type="ECO:0000256" key="5">
    <source>
        <dbReference type="ARBA" id="ARBA00022527"/>
    </source>
</evidence>
<dbReference type="PANTHER" id="PTHR46538">
    <property type="entry name" value="PROTEIN KINASE DOMAIN-CONTAINING PROTEIN"/>
    <property type="match status" value="1"/>
</dbReference>
<comment type="catalytic activity">
    <reaction evidence="13">
        <text>L-threonyl-[protein] + ATP = O-phospho-L-threonyl-[protein] + ADP + H(+)</text>
        <dbReference type="Rhea" id="RHEA:46608"/>
        <dbReference type="Rhea" id="RHEA-COMP:11060"/>
        <dbReference type="Rhea" id="RHEA-COMP:11605"/>
        <dbReference type="ChEBI" id="CHEBI:15378"/>
        <dbReference type="ChEBI" id="CHEBI:30013"/>
        <dbReference type="ChEBI" id="CHEBI:30616"/>
        <dbReference type="ChEBI" id="CHEBI:61977"/>
        <dbReference type="ChEBI" id="CHEBI:456216"/>
        <dbReference type="EC" id="2.7.11.1"/>
    </reaction>
</comment>
<feature type="compositionally biased region" description="Polar residues" evidence="17">
    <location>
        <begin position="489"/>
        <end position="498"/>
    </location>
</feature>
<dbReference type="CDD" id="cd06644">
    <property type="entry name" value="STKc_STK10"/>
    <property type="match status" value="1"/>
</dbReference>
<evidence type="ECO:0000256" key="3">
    <source>
        <dbReference type="ARBA" id="ARBA00012513"/>
    </source>
</evidence>
<keyword evidence="11" id="KW-0472">Membrane</keyword>
<keyword evidence="10 15" id="KW-0067">ATP-binding</keyword>
<protein>
    <recommendedName>
        <fullName evidence="3">non-specific serine/threonine protein kinase</fullName>
        <ecNumber evidence="3">2.7.11.1</ecNumber>
    </recommendedName>
</protein>
<feature type="coiled-coil region" evidence="16">
    <location>
        <begin position="574"/>
        <end position="718"/>
    </location>
</feature>
<dbReference type="PANTHER" id="PTHR46538:SF2">
    <property type="entry name" value="NON-SPECIFIC SERINE_THREONINE PROTEIN KINASE"/>
    <property type="match status" value="1"/>
</dbReference>
<evidence type="ECO:0000256" key="8">
    <source>
        <dbReference type="ARBA" id="ARBA00022741"/>
    </source>
</evidence>
<evidence type="ECO:0000256" key="14">
    <source>
        <dbReference type="ARBA" id="ARBA00048679"/>
    </source>
</evidence>
<evidence type="ECO:0000259" key="18">
    <source>
        <dbReference type="PROSITE" id="PS50011"/>
    </source>
</evidence>
<feature type="domain" description="Protein kinase" evidence="18">
    <location>
        <begin position="36"/>
        <end position="294"/>
    </location>
</feature>
<evidence type="ECO:0000256" key="7">
    <source>
        <dbReference type="ARBA" id="ARBA00022679"/>
    </source>
</evidence>
<dbReference type="PROSITE" id="PS00108">
    <property type="entry name" value="PROTEIN_KINASE_ST"/>
    <property type="match status" value="1"/>
</dbReference>
<dbReference type="InterPro" id="IPR000719">
    <property type="entry name" value="Prot_kinase_dom"/>
</dbReference>
<accession>A0A8D0R3F9</accession>
<feature type="compositionally biased region" description="Polar residues" evidence="17">
    <location>
        <begin position="371"/>
        <end position="393"/>
    </location>
</feature>
<dbReference type="InterPro" id="IPR042743">
    <property type="entry name" value="STK10_STKc"/>
</dbReference>
<dbReference type="PROSITE" id="PS00107">
    <property type="entry name" value="PROTEIN_KINASE_ATP"/>
    <property type="match status" value="1"/>
</dbReference>
<evidence type="ECO:0000256" key="17">
    <source>
        <dbReference type="SAM" id="MobiDB-lite"/>
    </source>
</evidence>
<keyword evidence="9" id="KW-0418">Kinase</keyword>
<feature type="region of interest" description="Disordered" evidence="17">
    <location>
        <begin position="473"/>
        <end position="498"/>
    </location>
</feature>
<evidence type="ECO:0000256" key="9">
    <source>
        <dbReference type="ARBA" id="ARBA00022777"/>
    </source>
</evidence>
<dbReference type="Ensembl" id="ENSSSCT00025024448.1">
    <property type="protein sequence ID" value="ENSSSCP00025010325.1"/>
    <property type="gene ID" value="ENSSSCG00025018009.1"/>
</dbReference>
<feature type="region of interest" description="Disordered" evidence="17">
    <location>
        <begin position="318"/>
        <end position="411"/>
    </location>
</feature>
<evidence type="ECO:0000256" key="10">
    <source>
        <dbReference type="ARBA" id="ARBA00022840"/>
    </source>
</evidence>
<feature type="compositionally biased region" description="Polar residues" evidence="17">
    <location>
        <begin position="338"/>
        <end position="352"/>
    </location>
</feature>
<feature type="compositionally biased region" description="Acidic residues" evidence="17">
    <location>
        <begin position="318"/>
        <end position="331"/>
    </location>
</feature>
<keyword evidence="4" id="KW-1003">Cell membrane</keyword>
<feature type="region of interest" description="Disordered" evidence="17">
    <location>
        <begin position="831"/>
        <end position="868"/>
    </location>
</feature>
<reference evidence="19" key="1">
    <citation type="submission" date="2025-08" db="UniProtKB">
        <authorList>
            <consortium name="Ensembl"/>
        </authorList>
    </citation>
    <scope>IDENTIFICATION</scope>
</reference>
<feature type="compositionally biased region" description="Basic and acidic residues" evidence="17">
    <location>
        <begin position="837"/>
        <end position="868"/>
    </location>
</feature>
<dbReference type="Gene3D" id="3.30.200.20">
    <property type="entry name" value="Phosphorylase Kinase, domain 1"/>
    <property type="match status" value="1"/>
</dbReference>
<evidence type="ECO:0000256" key="12">
    <source>
        <dbReference type="ARBA" id="ARBA00023306"/>
    </source>
</evidence>
<dbReference type="FunFam" id="3.30.200.20:FF:000120">
    <property type="entry name" value="STE20-like serine/threonine-protein kinase"/>
    <property type="match status" value="1"/>
</dbReference>
<feature type="region of interest" description="Disordered" evidence="17">
    <location>
        <begin position="426"/>
        <end position="457"/>
    </location>
</feature>
<dbReference type="InterPro" id="IPR011009">
    <property type="entry name" value="Kinase-like_dom_sf"/>
</dbReference>
<evidence type="ECO:0000256" key="11">
    <source>
        <dbReference type="ARBA" id="ARBA00023136"/>
    </source>
</evidence>
<name>A0A8D0R3F9_PIG</name>
<dbReference type="InterPro" id="IPR017441">
    <property type="entry name" value="Protein_kinase_ATP_BS"/>
</dbReference>
<comment type="similarity">
    <text evidence="2">Belongs to the protein kinase superfamily. STE Ser/Thr protein kinase family. STE20 subfamily.</text>
</comment>
<keyword evidence="6" id="KW-0597">Phosphoprotein</keyword>
<comment type="subcellular location">
    <subcellularLocation>
        <location evidence="1">Cell membrane</location>
        <topology evidence="1">Peripheral membrane protein</topology>
    </subcellularLocation>
</comment>
<feature type="compositionally biased region" description="Low complexity" evidence="17">
    <location>
        <begin position="439"/>
        <end position="453"/>
    </location>
</feature>
<keyword evidence="7" id="KW-0808">Transferase</keyword>
<evidence type="ECO:0000313" key="20">
    <source>
        <dbReference type="Proteomes" id="UP000694727"/>
    </source>
</evidence>
<evidence type="ECO:0000256" key="4">
    <source>
        <dbReference type="ARBA" id="ARBA00022475"/>
    </source>
</evidence>
<dbReference type="Pfam" id="PF12474">
    <property type="entry name" value="PKK"/>
    <property type="match status" value="2"/>
</dbReference>
<dbReference type="SUPFAM" id="SSF56112">
    <property type="entry name" value="Protein kinase-like (PK-like)"/>
    <property type="match status" value="1"/>
</dbReference>
<dbReference type="InterPro" id="IPR051585">
    <property type="entry name" value="STE20_Ser/Thr_Kinases"/>
</dbReference>
<dbReference type="PROSITE" id="PS50011">
    <property type="entry name" value="PROTEIN_KINASE_DOM"/>
    <property type="match status" value="1"/>
</dbReference>
<dbReference type="Gene3D" id="1.10.510.10">
    <property type="entry name" value="Transferase(Phosphotransferase) domain 1"/>
    <property type="match status" value="1"/>
</dbReference>